<proteinExistence type="predicted"/>
<keyword evidence="4" id="KW-1185">Reference proteome</keyword>
<dbReference type="Proteomes" id="UP000501179">
    <property type="component" value="Chromosome"/>
</dbReference>
<accession>A0A6G9H5U3</accession>
<dbReference type="EMBL" id="CP050177">
    <property type="protein sequence ID" value="QIQ05860.1"/>
    <property type="molecule type" value="Genomic_DNA"/>
</dbReference>
<gene>
    <name evidence="3" type="ORF">HA039_29335</name>
</gene>
<feature type="domain" description="VWFA" evidence="2">
    <location>
        <begin position="386"/>
        <end position="585"/>
    </location>
</feature>
<dbReference type="Pfam" id="PF13531">
    <property type="entry name" value="SBP_bac_11"/>
    <property type="match status" value="1"/>
</dbReference>
<reference evidence="3 4" key="1">
    <citation type="submission" date="2020-03" db="EMBL/GenBank/DDBJ databases">
        <title>A novel species.</title>
        <authorList>
            <person name="Gao J."/>
        </authorList>
    </citation>
    <scope>NUCLEOTIDE SEQUENCE [LARGE SCALE GENOMIC DNA]</scope>
    <source>
        <strain evidence="3 4">QMT-12</strain>
    </source>
</reference>
<dbReference type="KEGG" id="slia:HA039_29335"/>
<dbReference type="SMART" id="SM00327">
    <property type="entry name" value="VWA"/>
    <property type="match status" value="1"/>
</dbReference>
<dbReference type="RefSeq" id="WP_167034375.1">
    <property type="nucleotide sequence ID" value="NZ_CP050177.1"/>
</dbReference>
<dbReference type="PROSITE" id="PS50234">
    <property type="entry name" value="VWFA"/>
    <property type="match status" value="1"/>
</dbReference>
<feature type="compositionally biased region" description="Basic and acidic residues" evidence="1">
    <location>
        <begin position="1"/>
        <end position="12"/>
    </location>
</feature>
<evidence type="ECO:0000259" key="2">
    <source>
        <dbReference type="PROSITE" id="PS50234"/>
    </source>
</evidence>
<protein>
    <submittedName>
        <fullName evidence="3">VWA domain-containing protein</fullName>
    </submittedName>
</protein>
<dbReference type="InterPro" id="IPR036465">
    <property type="entry name" value="vWFA_dom_sf"/>
</dbReference>
<dbReference type="SUPFAM" id="SSF53300">
    <property type="entry name" value="vWA-like"/>
    <property type="match status" value="1"/>
</dbReference>
<sequence length="593" mass="61494">MGRHSLPDDRAARPAGPRPPRRRGVAIATALVLTVVAGAAVAVATGALSSGGACADVPVRLRLVASPDIAPALRAVADRARADRVTSDGRCLDVRVVARDNYRVASALSRGAAAPDFEIWVPDSGLWVDRAESVGDAASLTPAGNVALSPVTLAAVPATAAALGWPRKTYTWAGLTTAAAERDRRLLGAADPARSATGLLALTSIARSSRDGGPGGDTRAAATAKLLSQRVTDSDGQVLRTLAEDDSGAEKGNPRRNEAVLLSEQAAFVHNSGGNGAASLQLFYPTDGAPALDYPYNLVDESELTTDESRAAMRFMALLTDDASYRTLEDHGFRAGAADAPVDAALVGTAGGRAPQPYDTDDARPPTAEEVRRTLGLWTVTVQSARLTTVVDASGSMEAPVPGRGGQSRMDVTKASLLQALAQFTPEDEIGLWKFATRLDGAKDYVKVRETARLGDAAKGGGTHREELSDAFSALEPVPDGDTGLYDTALAAYEEAQASYVKGKFNAVVLLTDGTNKDARSISRAALVSRLRALADPTRPVALIGVAVGPDADRAAVHEIARATGGAGYEVSDPGDIQAVILQAIMAVGEEKP</sequence>
<evidence type="ECO:0000256" key="1">
    <source>
        <dbReference type="SAM" id="MobiDB-lite"/>
    </source>
</evidence>
<name>A0A6G9H5U3_9ACTN</name>
<evidence type="ECO:0000313" key="3">
    <source>
        <dbReference type="EMBL" id="QIQ05860.1"/>
    </source>
</evidence>
<organism evidence="3 4">
    <name type="scientific">Streptomyces liangshanensis</name>
    <dbReference type="NCBI Taxonomy" id="2717324"/>
    <lineage>
        <taxon>Bacteria</taxon>
        <taxon>Bacillati</taxon>
        <taxon>Actinomycetota</taxon>
        <taxon>Actinomycetes</taxon>
        <taxon>Kitasatosporales</taxon>
        <taxon>Streptomycetaceae</taxon>
        <taxon>Streptomyces</taxon>
    </lineage>
</organism>
<dbReference type="Gene3D" id="3.40.50.410">
    <property type="entry name" value="von Willebrand factor, type A domain"/>
    <property type="match status" value="1"/>
</dbReference>
<dbReference type="Pfam" id="PF00092">
    <property type="entry name" value="VWA"/>
    <property type="match status" value="1"/>
</dbReference>
<evidence type="ECO:0000313" key="4">
    <source>
        <dbReference type="Proteomes" id="UP000501179"/>
    </source>
</evidence>
<dbReference type="AlphaFoldDB" id="A0A6G9H5U3"/>
<dbReference type="InterPro" id="IPR002035">
    <property type="entry name" value="VWF_A"/>
</dbReference>
<feature type="region of interest" description="Disordered" evidence="1">
    <location>
        <begin position="1"/>
        <end position="22"/>
    </location>
</feature>
<dbReference type="SUPFAM" id="SSF53850">
    <property type="entry name" value="Periplasmic binding protein-like II"/>
    <property type="match status" value="1"/>
</dbReference>